<sequence>MLSKAISPPRLRRVLLRPRLRLESDVERVAQKLVELAKDRCDQRIYVDDTFVPVLEKDSWLWEELDKQDAIDGNSLWLRGRQAWFPQPRIPD</sequence>
<dbReference type="Proteomes" id="UP000077266">
    <property type="component" value="Unassembled WGS sequence"/>
</dbReference>
<name>A0A165GC09_EXIGL</name>
<dbReference type="AlphaFoldDB" id="A0A165GC09"/>
<organism evidence="1 2">
    <name type="scientific">Exidia glandulosa HHB12029</name>
    <dbReference type="NCBI Taxonomy" id="1314781"/>
    <lineage>
        <taxon>Eukaryota</taxon>
        <taxon>Fungi</taxon>
        <taxon>Dikarya</taxon>
        <taxon>Basidiomycota</taxon>
        <taxon>Agaricomycotina</taxon>
        <taxon>Agaricomycetes</taxon>
        <taxon>Auriculariales</taxon>
        <taxon>Exidiaceae</taxon>
        <taxon>Exidia</taxon>
    </lineage>
</organism>
<gene>
    <name evidence="1" type="ORF">EXIGLDRAFT_720529</name>
</gene>
<keyword evidence="2" id="KW-1185">Reference proteome</keyword>
<reference evidence="1 2" key="1">
    <citation type="journal article" date="2016" name="Mol. Biol. Evol.">
        <title>Comparative Genomics of Early-Diverging Mushroom-Forming Fungi Provides Insights into the Origins of Lignocellulose Decay Capabilities.</title>
        <authorList>
            <person name="Nagy L.G."/>
            <person name="Riley R."/>
            <person name="Tritt A."/>
            <person name="Adam C."/>
            <person name="Daum C."/>
            <person name="Floudas D."/>
            <person name="Sun H."/>
            <person name="Yadav J.S."/>
            <person name="Pangilinan J."/>
            <person name="Larsson K.H."/>
            <person name="Matsuura K."/>
            <person name="Barry K."/>
            <person name="Labutti K."/>
            <person name="Kuo R."/>
            <person name="Ohm R.A."/>
            <person name="Bhattacharya S.S."/>
            <person name="Shirouzu T."/>
            <person name="Yoshinaga Y."/>
            <person name="Martin F.M."/>
            <person name="Grigoriev I.V."/>
            <person name="Hibbett D.S."/>
        </authorList>
    </citation>
    <scope>NUCLEOTIDE SEQUENCE [LARGE SCALE GENOMIC DNA]</scope>
    <source>
        <strain evidence="1 2">HHB12029</strain>
    </source>
</reference>
<evidence type="ECO:0000313" key="2">
    <source>
        <dbReference type="Proteomes" id="UP000077266"/>
    </source>
</evidence>
<protein>
    <submittedName>
        <fullName evidence="1">Uncharacterized protein</fullName>
    </submittedName>
</protein>
<accession>A0A165GC09</accession>
<evidence type="ECO:0000313" key="1">
    <source>
        <dbReference type="EMBL" id="KZV90290.1"/>
    </source>
</evidence>
<proteinExistence type="predicted"/>
<dbReference type="EMBL" id="KV426052">
    <property type="protein sequence ID" value="KZV90290.1"/>
    <property type="molecule type" value="Genomic_DNA"/>
</dbReference>
<dbReference type="InParanoid" id="A0A165GC09"/>